<dbReference type="PROSITE" id="PS50294">
    <property type="entry name" value="WD_REPEATS_REGION"/>
    <property type="match status" value="1"/>
</dbReference>
<evidence type="ECO:0000256" key="2">
    <source>
        <dbReference type="ARBA" id="ARBA00022737"/>
    </source>
</evidence>
<name>A0A7M5UFF3_9CNID</name>
<feature type="repeat" description="WD" evidence="3">
    <location>
        <begin position="239"/>
        <end position="274"/>
    </location>
</feature>
<dbReference type="PANTHER" id="PTHR19857">
    <property type="entry name" value="MITOCHONDRIAL DIVISION PROTEIN 1-RELATED"/>
    <property type="match status" value="1"/>
</dbReference>
<dbReference type="InterPro" id="IPR001680">
    <property type="entry name" value="WD40_rpt"/>
</dbReference>
<dbReference type="SMART" id="SM00320">
    <property type="entry name" value="WD40"/>
    <property type="match status" value="4"/>
</dbReference>
<keyword evidence="1 3" id="KW-0853">WD repeat</keyword>
<dbReference type="Gene3D" id="2.130.10.10">
    <property type="entry name" value="YVTN repeat-like/Quinoprotein amine dehydrogenase"/>
    <property type="match status" value="1"/>
</dbReference>
<keyword evidence="6" id="KW-1185">Reference proteome</keyword>
<dbReference type="EnsemblMetazoa" id="CLYHEMT000451.1">
    <property type="protein sequence ID" value="CLYHEMP000451.1"/>
    <property type="gene ID" value="CLYHEMG000451"/>
</dbReference>
<dbReference type="Proteomes" id="UP000594262">
    <property type="component" value="Unplaced"/>
</dbReference>
<keyword evidence="2" id="KW-0677">Repeat</keyword>
<dbReference type="PROSITE" id="PS50082">
    <property type="entry name" value="WD_REPEATS_2"/>
    <property type="match status" value="1"/>
</dbReference>
<dbReference type="SUPFAM" id="SSF50978">
    <property type="entry name" value="WD40 repeat-like"/>
    <property type="match status" value="1"/>
</dbReference>
<evidence type="ECO:0000313" key="6">
    <source>
        <dbReference type="Proteomes" id="UP000594262"/>
    </source>
</evidence>
<dbReference type="OrthoDB" id="756370at2759"/>
<organism evidence="5 6">
    <name type="scientific">Clytia hemisphaerica</name>
    <dbReference type="NCBI Taxonomy" id="252671"/>
    <lineage>
        <taxon>Eukaryota</taxon>
        <taxon>Metazoa</taxon>
        <taxon>Cnidaria</taxon>
        <taxon>Hydrozoa</taxon>
        <taxon>Hydroidolina</taxon>
        <taxon>Leptothecata</taxon>
        <taxon>Obeliida</taxon>
        <taxon>Clytiidae</taxon>
        <taxon>Clytia</taxon>
    </lineage>
</organism>
<evidence type="ECO:0000313" key="5">
    <source>
        <dbReference type="EnsemblMetazoa" id="CLYHEMP000451.1"/>
    </source>
</evidence>
<dbReference type="InterPro" id="IPR051179">
    <property type="entry name" value="WD_repeat_multifunction"/>
</dbReference>
<dbReference type="RefSeq" id="XP_066920080.1">
    <property type="nucleotide sequence ID" value="XM_067063979.1"/>
</dbReference>
<dbReference type="AlphaFoldDB" id="A0A7M5UFF3"/>
<feature type="domain" description="WD repeat-containing protein 54 beta-propeller" evidence="4">
    <location>
        <begin position="6"/>
        <end position="314"/>
    </location>
</feature>
<protein>
    <recommendedName>
        <fullName evidence="4">WD repeat-containing protein 54 beta-propeller domain-containing protein</fullName>
    </recommendedName>
</protein>
<dbReference type="Pfam" id="PF21031">
    <property type="entry name" value="WDR54"/>
    <property type="match status" value="1"/>
</dbReference>
<evidence type="ECO:0000259" key="4">
    <source>
        <dbReference type="Pfam" id="PF21031"/>
    </source>
</evidence>
<proteinExistence type="predicted"/>
<evidence type="ECO:0000256" key="1">
    <source>
        <dbReference type="ARBA" id="ARBA00022574"/>
    </source>
</evidence>
<evidence type="ECO:0000256" key="3">
    <source>
        <dbReference type="PROSITE-ProRule" id="PRU00221"/>
    </source>
</evidence>
<dbReference type="InterPro" id="IPR036322">
    <property type="entry name" value="WD40_repeat_dom_sf"/>
</dbReference>
<sequence length="318" mass="34738">MYNQSAVSIKSSASLLYNNLDVLSSASGLQYAVVHKSNVWVFDAEEIQTNQAAYRRVVCKGEGTQTSSTIMQAKWCVLPQRTLLVVGSVKGAQMFDENGSMMIFWQALQPHPKEGKPQFVRGITAAGDNRICIGTADGSIYVFDIPSKGNGVKLHDTINAHTCALTDLHALDDCMVSADDMGKIILWKVGGAVTKTLEIEGFGFPCTSVRLHENFIIAAYGSGHLRKFNCKTGTIIVEVAAHAKWINAMDLSQDGTLVVTASEDTFLRLFDVETFELKFQKAITDVQLTGVRFMDAIDNSFGVTGYDSSEITIFKPAK</sequence>
<dbReference type="PANTHER" id="PTHR19857:SF8">
    <property type="entry name" value="ANGIO-ASSOCIATED MIGRATORY CELL PROTEIN"/>
    <property type="match status" value="1"/>
</dbReference>
<dbReference type="GeneID" id="136807396"/>
<accession>A0A7M5UFF3</accession>
<reference evidence="5" key="1">
    <citation type="submission" date="2021-01" db="UniProtKB">
        <authorList>
            <consortium name="EnsemblMetazoa"/>
        </authorList>
    </citation>
    <scope>IDENTIFICATION</scope>
</reference>
<dbReference type="InterPro" id="IPR049546">
    <property type="entry name" value="WDR54_beta_prop"/>
</dbReference>
<dbReference type="InterPro" id="IPR015943">
    <property type="entry name" value="WD40/YVTN_repeat-like_dom_sf"/>
</dbReference>